<evidence type="ECO:0000313" key="3">
    <source>
        <dbReference type="EMBL" id="AOZ72599.1"/>
    </source>
</evidence>
<evidence type="ECO:0000256" key="2">
    <source>
        <dbReference type="SAM" id="MobiDB-lite"/>
    </source>
</evidence>
<comment type="function">
    <text evidence="1">Binds to RNA polymerase (RNAP), stimulating transcription from principal, but not alternative sigma factor promoters.</text>
</comment>
<feature type="binding site" evidence="1">
    <location>
        <position position="38"/>
    </location>
    <ligand>
        <name>Zn(2+)</name>
        <dbReference type="ChEBI" id="CHEBI:29105"/>
    </ligand>
</feature>
<name>A0A1D9MK90_9ACTO</name>
<keyword evidence="1" id="KW-0479">Metal-binding</keyword>
<dbReference type="Proteomes" id="UP000176288">
    <property type="component" value="Chromosome"/>
</dbReference>
<protein>
    <recommendedName>
        <fullName evidence="1">RNA polymerase-binding protein RbpA</fullName>
    </recommendedName>
</protein>
<dbReference type="STRING" id="1912795.BK816_04230"/>
<feature type="binding site" evidence="1">
    <location>
        <position position="62"/>
    </location>
    <ligand>
        <name>Zn(2+)</name>
        <dbReference type="ChEBI" id="CHEBI:29105"/>
    </ligand>
</feature>
<keyword evidence="1" id="KW-0862">Zinc</keyword>
<dbReference type="AlphaFoldDB" id="A0A1D9MK90"/>
<dbReference type="GO" id="GO:0008270">
    <property type="term" value="F:zinc ion binding"/>
    <property type="evidence" value="ECO:0007669"/>
    <property type="project" value="UniProtKB-UniRule"/>
</dbReference>
<accession>A0A1D9MK90</accession>
<dbReference type="GO" id="GO:0001000">
    <property type="term" value="F:bacterial-type RNA polymerase core enzyme binding"/>
    <property type="evidence" value="ECO:0007669"/>
    <property type="project" value="UniProtKB-UniRule"/>
</dbReference>
<dbReference type="HAMAP" id="MF_01483">
    <property type="entry name" value="RbpA"/>
    <property type="match status" value="1"/>
</dbReference>
<evidence type="ECO:0000256" key="1">
    <source>
        <dbReference type="HAMAP-Rule" id="MF_01483"/>
    </source>
</evidence>
<reference evidence="3 4" key="1">
    <citation type="submission" date="2016-10" db="EMBL/GenBank/DDBJ databases">
        <title>Actinomyces aegypiusis sp. nov., isolated from the Aegypius monachus in Qinghai Tibet Plateau China.</title>
        <authorList>
            <person name="Wang Y."/>
        </authorList>
    </citation>
    <scope>NUCLEOTIDE SEQUENCE [LARGE SCALE GENOMIC DNA]</scope>
    <source>
        <strain evidence="3 4">VUL4_3</strain>
    </source>
</reference>
<feature type="binding site" evidence="1">
    <location>
        <position position="65"/>
    </location>
    <ligand>
        <name>Zn(2+)</name>
        <dbReference type="ChEBI" id="CHEBI:29105"/>
    </ligand>
</feature>
<feature type="binding site" evidence="1">
    <location>
        <position position="42"/>
    </location>
    <ligand>
        <name>Zn(2+)</name>
        <dbReference type="ChEBI" id="CHEBI:29105"/>
    </ligand>
</feature>
<dbReference type="Pfam" id="PF13397">
    <property type="entry name" value="RbpA"/>
    <property type="match status" value="1"/>
</dbReference>
<dbReference type="RefSeq" id="WP_071164065.1">
    <property type="nucleotide sequence ID" value="NZ_CP017812.1"/>
</dbReference>
<keyword evidence="1" id="KW-0804">Transcription</keyword>
<keyword evidence="1" id="KW-0805">Transcription regulation</keyword>
<comment type="subunit">
    <text evidence="1">Forms a complex with the RNAP catalytic core and with free principal sigma factors.</text>
</comment>
<keyword evidence="4" id="KW-1185">Reference proteome</keyword>
<dbReference type="OrthoDB" id="3254820at2"/>
<dbReference type="InterPro" id="IPR025182">
    <property type="entry name" value="RNApol-bd_RbpA"/>
</dbReference>
<organism evidence="3 4">
    <name type="scientific">Boudabousia tangfeifanii</name>
    <dbReference type="NCBI Taxonomy" id="1912795"/>
    <lineage>
        <taxon>Bacteria</taxon>
        <taxon>Bacillati</taxon>
        <taxon>Actinomycetota</taxon>
        <taxon>Actinomycetes</taxon>
        <taxon>Actinomycetales</taxon>
        <taxon>Actinomycetaceae</taxon>
        <taxon>Boudabousia</taxon>
    </lineage>
</organism>
<feature type="region of interest" description="Disordered" evidence="2">
    <location>
        <begin position="1"/>
        <end position="24"/>
    </location>
</feature>
<evidence type="ECO:0000313" key="4">
    <source>
        <dbReference type="Proteomes" id="UP000176288"/>
    </source>
</evidence>
<dbReference type="GO" id="GO:0045893">
    <property type="term" value="P:positive regulation of DNA-templated transcription"/>
    <property type="evidence" value="ECO:0007669"/>
    <property type="project" value="UniProtKB-UniRule"/>
</dbReference>
<comment type="cofactor">
    <cofactor evidence="1">
        <name>Zn(2+)</name>
        <dbReference type="ChEBI" id="CHEBI:29105"/>
    </cofactor>
    <text evidence="1">Bind 1 Zn(2+) per subunit.</text>
</comment>
<gene>
    <name evidence="1" type="primary">rbpA</name>
    <name evidence="3" type="ORF">BK816_04230</name>
</gene>
<comment type="similarity">
    <text evidence="1">Belongs to the RNA polymerase-binding protein RbpA family.</text>
</comment>
<proteinExistence type="inferred from homology"/>
<dbReference type="EMBL" id="CP017812">
    <property type="protein sequence ID" value="AOZ72599.1"/>
    <property type="molecule type" value="Genomic_DNA"/>
</dbReference>
<sequence length="125" mass="13945">MSVINTNGPIRGSRVGSASPRADFGVQSVPTISVDYYCVNGHITSPTFADSEKVEIPSEWECDECGLPAGRDPQNPPQEPENIPYKTHFDYLQERRTDTDGEKLLNEALQKLRKRRGVVEPKDEA</sequence>
<dbReference type="InterPro" id="IPR038638">
    <property type="entry name" value="RbpA_sf"/>
</dbReference>
<dbReference type="Gene3D" id="2.20.28.270">
    <property type="entry name" value="RNA polymerase-binding protein A"/>
    <property type="match status" value="1"/>
</dbReference>
<dbReference type="KEGG" id="avu:BK816_04230"/>